<evidence type="ECO:0000256" key="1">
    <source>
        <dbReference type="SAM" id="MobiDB-lite"/>
    </source>
</evidence>
<feature type="region of interest" description="Disordered" evidence="1">
    <location>
        <begin position="1"/>
        <end position="56"/>
    </location>
</feature>
<sequence length="135" mass="15598">MRKTAAAPPWREKAKEKEKYERARLRATNEPGKTPTMYVPPPSSSRQAHSHYKGDSPFDIDPELRYTFQRNFQFLRRVFSIDTLVRPLPAPLGQSVARNLGFFTRIFTQFFDPKGIENAQKSLGLGEESKVRNVR</sequence>
<dbReference type="OMA" id="GQKPTMY"/>
<name>A9NRS8_PICSI</name>
<reference evidence="2" key="1">
    <citation type="journal article" date="2008" name="BMC Genomics">
        <title>A conifer genomics resource of 200,000 spruce (Picea spp.) ESTs and 6,464 high-quality, sequence-finished full-length cDNAs for Sitka spruce (Picea sitchensis).</title>
        <authorList>
            <person name="Ralph S.G."/>
            <person name="Chun H.J."/>
            <person name="Kolosova N."/>
            <person name="Cooper D."/>
            <person name="Oddy C."/>
            <person name="Ritland C.E."/>
            <person name="Kirkpatrick R."/>
            <person name="Moore R."/>
            <person name="Barber S."/>
            <person name="Holt R.A."/>
            <person name="Jones S.J."/>
            <person name="Marra M.A."/>
            <person name="Douglas C.J."/>
            <person name="Ritland K."/>
            <person name="Bohlmann J."/>
        </authorList>
    </citation>
    <scope>NUCLEOTIDE SEQUENCE</scope>
    <source>
        <tissue evidence="2">Bark</tissue>
    </source>
</reference>
<dbReference type="EMBL" id="EF084007">
    <property type="protein sequence ID" value="ABK23339.1"/>
    <property type="molecule type" value="mRNA"/>
</dbReference>
<protein>
    <submittedName>
        <fullName evidence="2">Uncharacterized protein</fullName>
    </submittedName>
</protein>
<accession>A9NRS8</accession>
<dbReference type="GO" id="GO:0009941">
    <property type="term" value="C:chloroplast envelope"/>
    <property type="evidence" value="ECO:0007669"/>
    <property type="project" value="TreeGrafter"/>
</dbReference>
<dbReference type="AlphaFoldDB" id="A9NRS8"/>
<evidence type="ECO:0000313" key="2">
    <source>
        <dbReference type="EMBL" id="ABK23339.1"/>
    </source>
</evidence>
<proteinExistence type="evidence at transcript level"/>
<dbReference type="PANTHER" id="PTHR37191">
    <property type="entry name" value="ZINC FINGER/BTB DOMAIN PROTEIN"/>
    <property type="match status" value="1"/>
</dbReference>
<feature type="compositionally biased region" description="Basic and acidic residues" evidence="1">
    <location>
        <begin position="10"/>
        <end position="24"/>
    </location>
</feature>
<dbReference type="PANTHER" id="PTHR37191:SF1">
    <property type="entry name" value="OS08G0112600 PROTEIN"/>
    <property type="match status" value="1"/>
</dbReference>
<organism evidence="2">
    <name type="scientific">Picea sitchensis</name>
    <name type="common">Sitka spruce</name>
    <name type="synonym">Pinus sitchensis</name>
    <dbReference type="NCBI Taxonomy" id="3332"/>
    <lineage>
        <taxon>Eukaryota</taxon>
        <taxon>Viridiplantae</taxon>
        <taxon>Streptophyta</taxon>
        <taxon>Embryophyta</taxon>
        <taxon>Tracheophyta</taxon>
        <taxon>Spermatophyta</taxon>
        <taxon>Pinopsida</taxon>
        <taxon>Pinidae</taxon>
        <taxon>Conifers I</taxon>
        <taxon>Pinales</taxon>
        <taxon>Pinaceae</taxon>
        <taxon>Picea</taxon>
    </lineage>
</organism>